<sequence>MPFFVGAIPCGCPYLNLMALRCYVQGTPCTPDDYYQECKAYLAPKILLAC</sequence>
<protein>
    <submittedName>
        <fullName evidence="1">Uncharacterized protein</fullName>
    </submittedName>
</protein>
<comment type="caution">
    <text evidence="1">The sequence shown here is derived from an EMBL/GenBank/DDBJ whole genome shotgun (WGS) entry which is preliminary data.</text>
</comment>
<proteinExistence type="predicted"/>
<dbReference type="Proteomes" id="UP000076962">
    <property type="component" value="Unassembled WGS sequence"/>
</dbReference>
<gene>
    <name evidence="1" type="ORF">THIOM_001602</name>
</gene>
<dbReference type="AlphaFoldDB" id="A0A176S3K9"/>
<evidence type="ECO:0000313" key="2">
    <source>
        <dbReference type="Proteomes" id="UP000076962"/>
    </source>
</evidence>
<keyword evidence="2" id="KW-1185">Reference proteome</keyword>
<evidence type="ECO:0000313" key="1">
    <source>
        <dbReference type="EMBL" id="OAD22585.1"/>
    </source>
</evidence>
<name>A0A176S3K9_9GAMM</name>
<dbReference type="EMBL" id="LUTY01000853">
    <property type="protein sequence ID" value="OAD22585.1"/>
    <property type="molecule type" value="Genomic_DNA"/>
</dbReference>
<organism evidence="1 2">
    <name type="scientific">Candidatus Thiomargarita nelsonii</name>
    <dbReference type="NCBI Taxonomy" id="1003181"/>
    <lineage>
        <taxon>Bacteria</taxon>
        <taxon>Pseudomonadati</taxon>
        <taxon>Pseudomonadota</taxon>
        <taxon>Gammaproteobacteria</taxon>
        <taxon>Thiotrichales</taxon>
        <taxon>Thiotrichaceae</taxon>
        <taxon>Thiomargarita</taxon>
    </lineage>
</organism>
<reference evidence="1 2" key="1">
    <citation type="submission" date="2016-05" db="EMBL/GenBank/DDBJ databases">
        <title>Single-cell genome of chain-forming Candidatus Thiomargarita nelsonii and comparison to other large sulfur-oxidizing bacteria.</title>
        <authorList>
            <person name="Winkel M."/>
            <person name="Salman V."/>
            <person name="Woyke T."/>
            <person name="Schulz-Vogt H."/>
            <person name="Richter M."/>
            <person name="Flood B."/>
            <person name="Bailey J."/>
            <person name="Amann R."/>
            <person name="Mussmann M."/>
        </authorList>
    </citation>
    <scope>NUCLEOTIDE SEQUENCE [LARGE SCALE GENOMIC DNA]</scope>
    <source>
        <strain evidence="1 2">THI036</strain>
    </source>
</reference>
<accession>A0A176S3K9</accession>